<evidence type="ECO:0000313" key="2">
    <source>
        <dbReference type="EMBL" id="NMH96184.1"/>
    </source>
</evidence>
<accession>A0ABX1S7F9</accession>
<dbReference type="SMART" id="SM00347">
    <property type="entry name" value="HTH_MARR"/>
    <property type="match status" value="1"/>
</dbReference>
<name>A0ABX1S7F9_9PSEU</name>
<proteinExistence type="predicted"/>
<dbReference type="InterPro" id="IPR039422">
    <property type="entry name" value="MarR/SlyA-like"/>
</dbReference>
<dbReference type="PROSITE" id="PS50995">
    <property type="entry name" value="HTH_MARR_2"/>
    <property type="match status" value="1"/>
</dbReference>
<dbReference type="PRINTS" id="PR00598">
    <property type="entry name" value="HTHMARR"/>
</dbReference>
<dbReference type="SUPFAM" id="SSF46785">
    <property type="entry name" value="Winged helix' DNA-binding domain"/>
    <property type="match status" value="1"/>
</dbReference>
<dbReference type="EMBL" id="JAAXLA010000003">
    <property type="protein sequence ID" value="NMH96184.1"/>
    <property type="molecule type" value="Genomic_DNA"/>
</dbReference>
<dbReference type="InterPro" id="IPR036390">
    <property type="entry name" value="WH_DNA-bd_sf"/>
</dbReference>
<reference evidence="2 3" key="1">
    <citation type="submission" date="2020-04" db="EMBL/GenBank/DDBJ databases">
        <authorList>
            <person name="Klaysubun C."/>
            <person name="Duangmal K."/>
            <person name="Lipun K."/>
        </authorList>
    </citation>
    <scope>NUCLEOTIDE SEQUENCE [LARGE SCALE GENOMIC DNA]</scope>
    <source>
        <strain evidence="2 3">K10HN5</strain>
    </source>
</reference>
<sequence length="143" mass="15387">MTASRVLVAIAARSLAAAGEVSLPQYRALVVLASRGPQRAVDLAAALGVNPSSATRLCDRLSRAGLVRRQRQSADRRAVKVALSPRGRELVVEVTQRRREEFERLLGDLPAEQHELVISALRAIADAAGEVPERDMAVGLGWS</sequence>
<organism evidence="2 3">
    <name type="scientific">Pseudonocardia acidicola</name>
    <dbReference type="NCBI Taxonomy" id="2724939"/>
    <lineage>
        <taxon>Bacteria</taxon>
        <taxon>Bacillati</taxon>
        <taxon>Actinomycetota</taxon>
        <taxon>Actinomycetes</taxon>
        <taxon>Pseudonocardiales</taxon>
        <taxon>Pseudonocardiaceae</taxon>
        <taxon>Pseudonocardia</taxon>
    </lineage>
</organism>
<evidence type="ECO:0000259" key="1">
    <source>
        <dbReference type="PROSITE" id="PS50995"/>
    </source>
</evidence>
<dbReference type="Proteomes" id="UP000820669">
    <property type="component" value="Unassembled WGS sequence"/>
</dbReference>
<comment type="caution">
    <text evidence="2">The sequence shown here is derived from an EMBL/GenBank/DDBJ whole genome shotgun (WGS) entry which is preliminary data.</text>
</comment>
<protein>
    <submittedName>
        <fullName evidence="2">MarR family transcriptional regulator</fullName>
    </submittedName>
</protein>
<dbReference type="Pfam" id="PF01047">
    <property type="entry name" value="MarR"/>
    <property type="match status" value="1"/>
</dbReference>
<feature type="domain" description="HTH marR-type" evidence="1">
    <location>
        <begin position="1"/>
        <end position="126"/>
    </location>
</feature>
<dbReference type="PANTHER" id="PTHR33164">
    <property type="entry name" value="TRANSCRIPTIONAL REGULATOR, MARR FAMILY"/>
    <property type="match status" value="1"/>
</dbReference>
<dbReference type="Gene3D" id="1.10.10.10">
    <property type="entry name" value="Winged helix-like DNA-binding domain superfamily/Winged helix DNA-binding domain"/>
    <property type="match status" value="1"/>
</dbReference>
<dbReference type="PANTHER" id="PTHR33164:SF94">
    <property type="entry name" value="TRANSCRIPTIONAL REGULATORY PROTEIN-RELATED"/>
    <property type="match status" value="1"/>
</dbReference>
<dbReference type="InterPro" id="IPR036388">
    <property type="entry name" value="WH-like_DNA-bd_sf"/>
</dbReference>
<evidence type="ECO:0000313" key="3">
    <source>
        <dbReference type="Proteomes" id="UP000820669"/>
    </source>
</evidence>
<gene>
    <name evidence="2" type="ORF">HF526_02430</name>
</gene>
<keyword evidence="3" id="KW-1185">Reference proteome</keyword>
<dbReference type="InterPro" id="IPR000835">
    <property type="entry name" value="HTH_MarR-typ"/>
</dbReference>